<keyword evidence="4" id="KW-1185">Reference proteome</keyword>
<dbReference type="Gene3D" id="3.40.50.720">
    <property type="entry name" value="NAD(P)-binding Rossmann-like Domain"/>
    <property type="match status" value="1"/>
</dbReference>
<comment type="caution">
    <text evidence="3">The sequence shown here is derived from an EMBL/GenBank/DDBJ whole genome shotgun (WGS) entry which is preliminary data.</text>
</comment>
<dbReference type="SUPFAM" id="SSF51735">
    <property type="entry name" value="NAD(P)-binding Rossmann-fold domains"/>
    <property type="match status" value="1"/>
</dbReference>
<evidence type="ECO:0000313" key="4">
    <source>
        <dbReference type="Proteomes" id="UP001217089"/>
    </source>
</evidence>
<dbReference type="PRINTS" id="PR00080">
    <property type="entry name" value="SDRFAMILY"/>
</dbReference>
<evidence type="ECO:0000256" key="2">
    <source>
        <dbReference type="ARBA" id="ARBA00022857"/>
    </source>
</evidence>
<protein>
    <submittedName>
        <fullName evidence="3">Uncharacterized protein</fullName>
    </submittedName>
</protein>
<dbReference type="InterPro" id="IPR051737">
    <property type="entry name" value="L-xylulose/Carbonyl_redctase"/>
</dbReference>
<proteinExistence type="inferred from homology"/>
<sequence length="217" mass="23138">MEFSGKRALVTGGSRGIGKAISVALCEAGAKTLQVDLEDWDKTRSIVKNVGNIDILVNNAGYHVSKNFLDTVKESLDKQIDINIKSVFNVSQVVAKSMISRGTGGSIVNISGVRSVKPSPRACGFSICKAGLDMMTKVMALELGPHKIQVNSVNPTYVGTEETNESLRKNAEVLSSTIARHPLGHVVSLSDVTNATLFLLSDKSSMITGTSLFVDVI</sequence>
<dbReference type="InterPro" id="IPR036291">
    <property type="entry name" value="NAD(P)-bd_dom_sf"/>
</dbReference>
<dbReference type="PANTHER" id="PTHR44252">
    <property type="entry name" value="D-ERYTHRULOSE REDUCTASE"/>
    <property type="match status" value="1"/>
</dbReference>
<organism evidence="3 4">
    <name type="scientific">Tegillarca granosa</name>
    <name type="common">Malaysian cockle</name>
    <name type="synonym">Anadara granosa</name>
    <dbReference type="NCBI Taxonomy" id="220873"/>
    <lineage>
        <taxon>Eukaryota</taxon>
        <taxon>Metazoa</taxon>
        <taxon>Spiralia</taxon>
        <taxon>Lophotrochozoa</taxon>
        <taxon>Mollusca</taxon>
        <taxon>Bivalvia</taxon>
        <taxon>Autobranchia</taxon>
        <taxon>Pteriomorphia</taxon>
        <taxon>Arcoida</taxon>
        <taxon>Arcoidea</taxon>
        <taxon>Arcidae</taxon>
        <taxon>Tegillarca</taxon>
    </lineage>
</organism>
<evidence type="ECO:0000313" key="3">
    <source>
        <dbReference type="EMBL" id="KAJ8308555.1"/>
    </source>
</evidence>
<dbReference type="InterPro" id="IPR002347">
    <property type="entry name" value="SDR_fam"/>
</dbReference>
<reference evidence="3 4" key="1">
    <citation type="submission" date="2022-12" db="EMBL/GenBank/DDBJ databases">
        <title>Chromosome-level genome of Tegillarca granosa.</title>
        <authorList>
            <person name="Kim J."/>
        </authorList>
    </citation>
    <scope>NUCLEOTIDE SEQUENCE [LARGE SCALE GENOMIC DNA]</scope>
    <source>
        <strain evidence="3">Teg-2019</strain>
        <tissue evidence="3">Adductor muscle</tissue>
    </source>
</reference>
<dbReference type="PANTHER" id="PTHR44252:SF3">
    <property type="entry name" value="D-ERYTHRULOSE REDUCTASE-RELATED"/>
    <property type="match status" value="1"/>
</dbReference>
<accession>A0ABQ9ETR7</accession>
<evidence type="ECO:0000256" key="1">
    <source>
        <dbReference type="ARBA" id="ARBA00006484"/>
    </source>
</evidence>
<gene>
    <name evidence="3" type="ORF">KUTeg_013429</name>
</gene>
<dbReference type="Pfam" id="PF13561">
    <property type="entry name" value="adh_short_C2"/>
    <property type="match status" value="1"/>
</dbReference>
<dbReference type="Proteomes" id="UP001217089">
    <property type="component" value="Unassembled WGS sequence"/>
</dbReference>
<dbReference type="PRINTS" id="PR00081">
    <property type="entry name" value="GDHRDH"/>
</dbReference>
<comment type="similarity">
    <text evidence="1">Belongs to the short-chain dehydrogenases/reductases (SDR) family.</text>
</comment>
<name>A0ABQ9ETR7_TEGGR</name>
<dbReference type="EMBL" id="JARBDR010000657">
    <property type="protein sequence ID" value="KAJ8308555.1"/>
    <property type="molecule type" value="Genomic_DNA"/>
</dbReference>
<keyword evidence="2" id="KW-0521">NADP</keyword>